<dbReference type="EMBL" id="JAAOIC020000041">
    <property type="protein sequence ID" value="KAG8038703.1"/>
    <property type="molecule type" value="Genomic_DNA"/>
</dbReference>
<gene>
    <name evidence="4" type="ORF">G9C98_000258</name>
</gene>
<name>A0A8J5VAE0_9HYME</name>
<feature type="domain" description="LysM" evidence="3">
    <location>
        <begin position="56"/>
        <end position="100"/>
    </location>
</feature>
<evidence type="ECO:0000256" key="2">
    <source>
        <dbReference type="SAM" id="Phobius"/>
    </source>
</evidence>
<feature type="region of interest" description="Disordered" evidence="1">
    <location>
        <begin position="1"/>
        <end position="22"/>
    </location>
</feature>
<dbReference type="PROSITE" id="PS51782">
    <property type="entry name" value="LYSM"/>
    <property type="match status" value="1"/>
</dbReference>
<keyword evidence="2" id="KW-0812">Transmembrane</keyword>
<evidence type="ECO:0000256" key="1">
    <source>
        <dbReference type="SAM" id="MobiDB-lite"/>
    </source>
</evidence>
<dbReference type="InterPro" id="IPR018392">
    <property type="entry name" value="LysM"/>
</dbReference>
<evidence type="ECO:0000313" key="5">
    <source>
        <dbReference type="Proteomes" id="UP000729913"/>
    </source>
</evidence>
<protein>
    <recommendedName>
        <fullName evidence="3">LysM domain-containing protein</fullName>
    </recommendedName>
</protein>
<feature type="transmembrane region" description="Helical" evidence="2">
    <location>
        <begin position="222"/>
        <end position="243"/>
    </location>
</feature>
<evidence type="ECO:0000313" key="4">
    <source>
        <dbReference type="EMBL" id="KAG8038703.1"/>
    </source>
</evidence>
<dbReference type="OrthoDB" id="538216at2759"/>
<sequence length="273" mass="30996">MKKLNDDKRNIPYQRGNQRDKSPHYVFLYSDDEVDDEEVPLQERKYKSTPRKVEVIVVNLKPEDTLQALALRYHCTISELKRINSIHKENEIFARRTLKVPIQPFSVLTETEKLIDIEDEPAPLHPSSSANITSSSSSNKQLIINLPRSDSTLKGFTSKDESDINTLILNSVCEPVNKFTGPDLDIDDECNELLPGGTRDSTPEAQIINSLRCSGADWGLSFLHLLLLILLLAIVLPIIYIFYIAEHPQHIIVIDSNFTDSNFIENNSARQLK</sequence>
<reference evidence="4" key="2">
    <citation type="submission" date="2021-04" db="EMBL/GenBank/DDBJ databases">
        <title>Genome-wide patterns of bracovirus chromosomal integration into multiple host tissues during parasitism.</title>
        <authorList>
            <person name="Chebbi M.A.C."/>
        </authorList>
    </citation>
    <scope>NUCLEOTIDE SEQUENCE</scope>
    <source>
        <tissue evidence="4">Whole body</tissue>
    </source>
</reference>
<keyword evidence="2" id="KW-0472">Membrane</keyword>
<dbReference type="Pfam" id="PF01476">
    <property type="entry name" value="LysM"/>
    <property type="match status" value="1"/>
</dbReference>
<comment type="caution">
    <text evidence="4">The sequence shown here is derived from an EMBL/GenBank/DDBJ whole genome shotgun (WGS) entry which is preliminary data.</text>
</comment>
<dbReference type="SMART" id="SM00257">
    <property type="entry name" value="LysM"/>
    <property type="match status" value="1"/>
</dbReference>
<evidence type="ECO:0000259" key="3">
    <source>
        <dbReference type="PROSITE" id="PS51782"/>
    </source>
</evidence>
<proteinExistence type="predicted"/>
<feature type="compositionally biased region" description="Basic and acidic residues" evidence="1">
    <location>
        <begin position="1"/>
        <end position="10"/>
    </location>
</feature>
<accession>A0A8J5VAE0</accession>
<dbReference type="PANTHER" id="PTHR20932">
    <property type="entry name" value="LYSM AND PUTATIVE PEPTIDOGLYCAN-BINDING DOMAIN-CONTAINING PROTEIN"/>
    <property type="match status" value="1"/>
</dbReference>
<dbReference type="PANTHER" id="PTHR20932:SF13">
    <property type="entry name" value="LD36653P"/>
    <property type="match status" value="1"/>
</dbReference>
<keyword evidence="2" id="KW-1133">Transmembrane helix</keyword>
<dbReference type="InterPro" id="IPR045030">
    <property type="entry name" value="LYSM1-4"/>
</dbReference>
<reference evidence="4" key="1">
    <citation type="submission" date="2020-03" db="EMBL/GenBank/DDBJ databases">
        <authorList>
            <person name="Chebbi M.A."/>
            <person name="Drezen J.M."/>
        </authorList>
    </citation>
    <scope>NUCLEOTIDE SEQUENCE</scope>
    <source>
        <tissue evidence="4">Whole body</tissue>
    </source>
</reference>
<dbReference type="AlphaFoldDB" id="A0A8J5VAE0"/>
<organism evidence="4 5">
    <name type="scientific">Cotesia typhae</name>
    <dbReference type="NCBI Taxonomy" id="2053667"/>
    <lineage>
        <taxon>Eukaryota</taxon>
        <taxon>Metazoa</taxon>
        <taxon>Ecdysozoa</taxon>
        <taxon>Arthropoda</taxon>
        <taxon>Hexapoda</taxon>
        <taxon>Insecta</taxon>
        <taxon>Pterygota</taxon>
        <taxon>Neoptera</taxon>
        <taxon>Endopterygota</taxon>
        <taxon>Hymenoptera</taxon>
        <taxon>Apocrita</taxon>
        <taxon>Ichneumonoidea</taxon>
        <taxon>Braconidae</taxon>
        <taxon>Microgastrinae</taxon>
        <taxon>Cotesia</taxon>
    </lineage>
</organism>
<dbReference type="Proteomes" id="UP000729913">
    <property type="component" value="Unassembled WGS sequence"/>
</dbReference>
<keyword evidence="5" id="KW-1185">Reference proteome</keyword>